<dbReference type="EMBL" id="JBBLYY010000047">
    <property type="protein sequence ID" value="MEK0171646.1"/>
    <property type="molecule type" value="Genomic_DNA"/>
</dbReference>
<accession>A0ABU8Y9Y2</accession>
<reference evidence="2 3" key="1">
    <citation type="submission" date="2024-03" db="EMBL/GenBank/DDBJ databases">
        <title>Whole genomes of four grape xylem sap localized bacterial endophytes.</title>
        <authorList>
            <person name="Kumar G."/>
            <person name="Savka M.A."/>
        </authorList>
    </citation>
    <scope>NUCLEOTIDE SEQUENCE [LARGE SCALE GENOMIC DNA]</scope>
    <source>
        <strain evidence="2 3">RIT_GXS8</strain>
    </source>
</reference>
<dbReference type="Proteomes" id="UP001370299">
    <property type="component" value="Unassembled WGS sequence"/>
</dbReference>
<keyword evidence="3" id="KW-1185">Reference proteome</keyword>
<gene>
    <name evidence="2" type="ORF">WMN62_09210</name>
</gene>
<organism evidence="2 3">
    <name type="scientific">Curtobacterium citreum</name>
    <dbReference type="NCBI Taxonomy" id="2036"/>
    <lineage>
        <taxon>Bacteria</taxon>
        <taxon>Bacillati</taxon>
        <taxon>Actinomycetota</taxon>
        <taxon>Actinomycetes</taxon>
        <taxon>Micrococcales</taxon>
        <taxon>Microbacteriaceae</taxon>
        <taxon>Curtobacterium</taxon>
    </lineage>
</organism>
<feature type="domain" description="DUF4166" evidence="1">
    <location>
        <begin position="6"/>
        <end position="49"/>
    </location>
</feature>
<protein>
    <submittedName>
        <fullName evidence="2">DUF4166 domain-containing protein</fullName>
    </submittedName>
</protein>
<dbReference type="Pfam" id="PF13761">
    <property type="entry name" value="DUF4166"/>
    <property type="match status" value="1"/>
</dbReference>
<evidence type="ECO:0000313" key="3">
    <source>
        <dbReference type="Proteomes" id="UP001370299"/>
    </source>
</evidence>
<proteinExistence type="predicted"/>
<name>A0ABU8Y9Y2_9MICO</name>
<dbReference type="InterPro" id="IPR025311">
    <property type="entry name" value="DUF4166"/>
</dbReference>
<sequence>MPLSGPRPALIAPRVTLMERFDDEADLQRVSLVLTAPVLGTLYRYEGAFRYEIAPDTGRG</sequence>
<evidence type="ECO:0000259" key="1">
    <source>
        <dbReference type="Pfam" id="PF13761"/>
    </source>
</evidence>
<comment type="caution">
    <text evidence="2">The sequence shown here is derived from an EMBL/GenBank/DDBJ whole genome shotgun (WGS) entry which is preliminary data.</text>
</comment>
<evidence type="ECO:0000313" key="2">
    <source>
        <dbReference type="EMBL" id="MEK0171646.1"/>
    </source>
</evidence>